<dbReference type="GO" id="GO:0005694">
    <property type="term" value="C:chromosome"/>
    <property type="evidence" value="ECO:0007669"/>
    <property type="project" value="InterPro"/>
</dbReference>
<feature type="coiled-coil region" evidence="6">
    <location>
        <begin position="851"/>
        <end position="934"/>
    </location>
</feature>
<evidence type="ECO:0000256" key="4">
    <source>
        <dbReference type="ARBA" id="ARBA00023054"/>
    </source>
</evidence>
<evidence type="ECO:0000256" key="5">
    <source>
        <dbReference type="ARBA" id="ARBA00023125"/>
    </source>
</evidence>
<dbReference type="GO" id="GO:0007062">
    <property type="term" value="P:sister chromatid cohesion"/>
    <property type="evidence" value="ECO:0007669"/>
    <property type="project" value="InterPro"/>
</dbReference>
<evidence type="ECO:0000256" key="2">
    <source>
        <dbReference type="ARBA" id="ARBA00022741"/>
    </source>
</evidence>
<dbReference type="Pfam" id="PF06470">
    <property type="entry name" value="SMC_hinge"/>
    <property type="match status" value="1"/>
</dbReference>
<dbReference type="Gene3D" id="3.30.70.1620">
    <property type="match status" value="1"/>
</dbReference>
<organism evidence="8">
    <name type="scientific">bioreactor metagenome</name>
    <dbReference type="NCBI Taxonomy" id="1076179"/>
    <lineage>
        <taxon>unclassified sequences</taxon>
        <taxon>metagenomes</taxon>
        <taxon>ecological metagenomes</taxon>
    </lineage>
</organism>
<proteinExistence type="inferred from homology"/>
<dbReference type="Gene3D" id="1.20.1060.20">
    <property type="match status" value="1"/>
</dbReference>
<keyword evidence="3" id="KW-0067">ATP-binding</keyword>
<comment type="caution">
    <text evidence="8">The sequence shown here is derived from an EMBL/GenBank/DDBJ whole genome shotgun (WGS) entry which is preliminary data.</text>
</comment>
<dbReference type="Pfam" id="PF02463">
    <property type="entry name" value="SMC_N"/>
    <property type="match status" value="1"/>
</dbReference>
<dbReference type="InterPro" id="IPR024704">
    <property type="entry name" value="SMC"/>
</dbReference>
<dbReference type="GO" id="GO:0016887">
    <property type="term" value="F:ATP hydrolysis activity"/>
    <property type="evidence" value="ECO:0007669"/>
    <property type="project" value="InterPro"/>
</dbReference>
<dbReference type="SUPFAM" id="SSF75553">
    <property type="entry name" value="Smc hinge domain"/>
    <property type="match status" value="1"/>
</dbReference>
<name>A0A644WZM8_9ZZZZ</name>
<reference evidence="8" key="1">
    <citation type="submission" date="2019-08" db="EMBL/GenBank/DDBJ databases">
        <authorList>
            <person name="Kucharzyk K."/>
            <person name="Murdoch R.W."/>
            <person name="Higgins S."/>
            <person name="Loffler F."/>
        </authorList>
    </citation>
    <scope>NUCLEOTIDE SEQUENCE</scope>
</reference>
<dbReference type="GO" id="GO:0030261">
    <property type="term" value="P:chromosome condensation"/>
    <property type="evidence" value="ECO:0007669"/>
    <property type="project" value="InterPro"/>
</dbReference>
<accession>A0A644WZM8</accession>
<evidence type="ECO:0000256" key="6">
    <source>
        <dbReference type="SAM" id="Coils"/>
    </source>
</evidence>
<dbReference type="InterPro" id="IPR003395">
    <property type="entry name" value="RecF/RecN/SMC_N"/>
</dbReference>
<evidence type="ECO:0000256" key="1">
    <source>
        <dbReference type="ARBA" id="ARBA00022490"/>
    </source>
</evidence>
<feature type="coiled-coil region" evidence="6">
    <location>
        <begin position="174"/>
        <end position="201"/>
    </location>
</feature>
<feature type="coiled-coil region" evidence="6">
    <location>
        <begin position="428"/>
        <end position="490"/>
    </location>
</feature>
<dbReference type="SMART" id="SM00968">
    <property type="entry name" value="SMC_hinge"/>
    <property type="match status" value="1"/>
</dbReference>
<dbReference type="Gene3D" id="3.40.50.300">
    <property type="entry name" value="P-loop containing nucleotide triphosphate hydrolases"/>
    <property type="match status" value="2"/>
</dbReference>
<keyword evidence="2" id="KW-0547">Nucleotide-binding</keyword>
<evidence type="ECO:0000259" key="7">
    <source>
        <dbReference type="SMART" id="SM00968"/>
    </source>
</evidence>
<gene>
    <name evidence="8" type="primary">smc_19</name>
    <name evidence="8" type="ORF">SDC9_55628</name>
</gene>
<keyword evidence="5" id="KW-0238">DNA-binding</keyword>
<evidence type="ECO:0000256" key="3">
    <source>
        <dbReference type="ARBA" id="ARBA00022840"/>
    </source>
</evidence>
<dbReference type="SUPFAM" id="SSF52540">
    <property type="entry name" value="P-loop containing nucleoside triphosphate hydrolases"/>
    <property type="match status" value="1"/>
</dbReference>
<dbReference type="PIRSF" id="PIRSF005719">
    <property type="entry name" value="SMC"/>
    <property type="match status" value="1"/>
</dbReference>
<dbReference type="GO" id="GO:0003677">
    <property type="term" value="F:DNA binding"/>
    <property type="evidence" value="ECO:0007669"/>
    <property type="project" value="UniProtKB-KW"/>
</dbReference>
<feature type="coiled-coil region" evidence="6">
    <location>
        <begin position="963"/>
        <end position="1025"/>
    </location>
</feature>
<feature type="coiled-coil region" evidence="6">
    <location>
        <begin position="676"/>
        <end position="815"/>
    </location>
</feature>
<sequence>MKLKSIEIVGFKSFPDAVTLTFGSGITAVVGPNGSGKSNIVDAVKWVLGEQSTKSLRGGKMEDVIFSGTAIRKPTGLSEVSLVIDNADGSLPTPLSEVKVTRRLYRSGESEYLIAGRPVRLRDINELFMNTGLGRDGYSLIGQGKIAEVLSVRGEERRVIFEEAAGISKYRYSRIESERRLKSAEENLVRLRDILSGYASRVEPLRVQSEKAKKYLELHGERRQLEINIWLDAIEKSKEQTAKARIDFETVAAQLEEISAKQDGIEKSLEELSQQTAAANVGLDETVRAQRELEEASAATRSGMAVMENDIRHGTERIAQLESTAATDAKLGERLAAERETLNRQLAMQDEKKTALLCEIDAVEELLRAGEDLQLMEQIAQIEAQISDTAVKEAECRLEIGTANASLAALDENRRRRDGDKSVRETKLEEVRHKAAELEAALAERLRRCRSADNVGTGHKKIVDARTEKLAAVDEELVKLARTMAEKAERRRLLEGLEQSMEGFSGAVRAVLKAAEQGRLRSIHGTVASLIATEDKFSTAIETALGYAMQNVVTDTEGDAKAAIALLKERGAGRATFLPIATIRGRTMEPPKAGAGYCGIASQLVKTDARYREIIDNLLGRTVVAEDLDAGLSIARDNGYKFRVVTLDGQVVNSGGSMTGGSLAKETGILSRRGEITALESELSQMEARRNALRDDRVRFAEELATAKANLEAALAEGRVAKEEAIRFESELAAANKEAAGLSDEQGWLQRAHEEESVKERALTDLVKGAQATESELTEKKAELEEKTAELAGLLAAERNRLTGLRERVAALRVDALMASRDMEQTQLDLDKNREATQLNSTDSGDRTAEILRLTEENTRLRGEISKLEEAERQADIRREGLAVRAAELTTMRDEAESRQSGLRRELKETGELKEKLVKEHTRLENKLAAISSDCDNSVARLWDEYELTVSSAAALRTPVESLTAANRRIAELRGAIKELGNINIDAIEEYKEVKERYEFYTDQIEDLDRARAELDEVIGELTQQMKVIFAEQFKIINDNFAKTFADLFGGGSAKLILSDPSDVLESGIEIQVQPPGKLINNLSALSGGEQALVAIALYFAILGVRPSPFVILDEIDTALDEVNVVRLGNYYKNFTDNSQLILVTHRRGAMEAADLLYGVTMQEKGVSKVLRMDVCEVEKLRLG</sequence>
<keyword evidence="1" id="KW-0963">Cytoplasm</keyword>
<dbReference type="InterPro" id="IPR036277">
    <property type="entry name" value="SMC_hinge_sf"/>
</dbReference>
<feature type="domain" description="SMC hinge" evidence="7">
    <location>
        <begin position="521"/>
        <end position="635"/>
    </location>
</feature>
<dbReference type="EMBL" id="VSSQ01001554">
    <property type="protein sequence ID" value="MPM09312.1"/>
    <property type="molecule type" value="Genomic_DNA"/>
</dbReference>
<dbReference type="NCBIfam" id="TIGR02168">
    <property type="entry name" value="SMC_prok_B"/>
    <property type="match status" value="1"/>
</dbReference>
<dbReference type="AlphaFoldDB" id="A0A644WZM8"/>
<dbReference type="GO" id="GO:0005524">
    <property type="term" value="F:ATP binding"/>
    <property type="evidence" value="ECO:0007669"/>
    <property type="project" value="UniProtKB-KW"/>
</dbReference>
<evidence type="ECO:0000313" key="8">
    <source>
        <dbReference type="EMBL" id="MPM09312.1"/>
    </source>
</evidence>
<dbReference type="InterPro" id="IPR027417">
    <property type="entry name" value="P-loop_NTPase"/>
</dbReference>
<protein>
    <submittedName>
        <fullName evidence="8">Chromosome partition protein Smc</fullName>
    </submittedName>
</protein>
<dbReference type="InterPro" id="IPR011890">
    <property type="entry name" value="SMC_prok"/>
</dbReference>
<dbReference type="HAMAP" id="MF_01894">
    <property type="entry name" value="Smc_prok"/>
    <property type="match status" value="1"/>
</dbReference>
<keyword evidence="4 6" id="KW-0175">Coiled coil</keyword>
<dbReference type="PANTHER" id="PTHR43977">
    <property type="entry name" value="STRUCTURAL MAINTENANCE OF CHROMOSOMES PROTEIN 3"/>
    <property type="match status" value="1"/>
</dbReference>
<dbReference type="InterPro" id="IPR010935">
    <property type="entry name" value="SMC_hinge"/>
</dbReference>